<sequence>MEAMIRYRCDLAIQNSPWYCNVHAFCATANQVIMCKNATIMTHEEHMFFIAWFTQRTKVSTPMVDNCAACTGVVEEGDSCILFPCSHGVHPSCFLTQPLLVGWSAICGCHDSTIIYGIVYGDPALFYVMPY</sequence>
<evidence type="ECO:0000313" key="1">
    <source>
        <dbReference type="Proteomes" id="UP000046395"/>
    </source>
</evidence>
<organism evidence="1 2">
    <name type="scientific">Trichuris muris</name>
    <name type="common">Mouse whipworm</name>
    <dbReference type="NCBI Taxonomy" id="70415"/>
    <lineage>
        <taxon>Eukaryota</taxon>
        <taxon>Metazoa</taxon>
        <taxon>Ecdysozoa</taxon>
        <taxon>Nematoda</taxon>
        <taxon>Enoplea</taxon>
        <taxon>Dorylaimia</taxon>
        <taxon>Trichinellida</taxon>
        <taxon>Trichuridae</taxon>
        <taxon>Trichuris</taxon>
    </lineage>
</organism>
<dbReference type="AlphaFoldDB" id="A0A5S6QCN1"/>
<reference evidence="2" key="1">
    <citation type="submission" date="2019-12" db="UniProtKB">
        <authorList>
            <consortium name="WormBaseParasite"/>
        </authorList>
    </citation>
    <scope>IDENTIFICATION</scope>
</reference>
<dbReference type="Proteomes" id="UP000046395">
    <property type="component" value="Unassembled WGS sequence"/>
</dbReference>
<keyword evidence="1" id="KW-1185">Reference proteome</keyword>
<dbReference type="WBParaSite" id="TMUE_1000004954.1">
    <property type="protein sequence ID" value="TMUE_1000004954.1"/>
    <property type="gene ID" value="WBGene00292371"/>
</dbReference>
<accession>A0A5S6QCN1</accession>
<proteinExistence type="predicted"/>
<evidence type="ECO:0000313" key="2">
    <source>
        <dbReference type="WBParaSite" id="TMUE_1000004954.1"/>
    </source>
</evidence>
<name>A0A5S6QCN1_TRIMR</name>
<protein>
    <submittedName>
        <fullName evidence="2">RING-type domain-containing protein</fullName>
    </submittedName>
</protein>